<evidence type="ECO:0000256" key="1">
    <source>
        <dbReference type="ARBA" id="ARBA00004479"/>
    </source>
</evidence>
<comment type="caution">
    <text evidence="11">The sequence shown here is derived from an EMBL/GenBank/DDBJ whole genome shotgun (WGS) entry which is preliminary data.</text>
</comment>
<name>A0AAU9YSR7_PHORO</name>
<dbReference type="CTD" id="8763"/>
<dbReference type="InterPro" id="IPR007947">
    <property type="entry name" value="CD164_MGC24"/>
</dbReference>
<evidence type="ECO:0000256" key="2">
    <source>
        <dbReference type="ARBA" id="ARBA00005341"/>
    </source>
</evidence>
<evidence type="ECO:0000256" key="4">
    <source>
        <dbReference type="ARBA" id="ARBA00022729"/>
    </source>
</evidence>
<feature type="compositionally biased region" description="Low complexity" evidence="8">
    <location>
        <begin position="110"/>
        <end position="120"/>
    </location>
</feature>
<dbReference type="GO" id="GO:0005764">
    <property type="term" value="C:lysosome"/>
    <property type="evidence" value="ECO:0007669"/>
    <property type="project" value="TreeGrafter"/>
</dbReference>
<comment type="similarity">
    <text evidence="2">Belongs to the CD164 family.</text>
</comment>
<feature type="compositionally biased region" description="Pro residues" evidence="8">
    <location>
        <begin position="126"/>
        <end position="135"/>
    </location>
</feature>
<feature type="signal peptide" evidence="10">
    <location>
        <begin position="1"/>
        <end position="23"/>
    </location>
</feature>
<accession>A0AAU9YSR7</accession>
<organism evidence="11 12">
    <name type="scientific">Phodopus roborovskii</name>
    <name type="common">Roborovski's desert hamster</name>
    <name type="synonym">Cricetulus roborovskii</name>
    <dbReference type="NCBI Taxonomy" id="109678"/>
    <lineage>
        <taxon>Eukaryota</taxon>
        <taxon>Metazoa</taxon>
        <taxon>Chordata</taxon>
        <taxon>Craniata</taxon>
        <taxon>Vertebrata</taxon>
        <taxon>Euteleostomi</taxon>
        <taxon>Mammalia</taxon>
        <taxon>Eutheria</taxon>
        <taxon>Euarchontoglires</taxon>
        <taxon>Glires</taxon>
        <taxon>Rodentia</taxon>
        <taxon>Myomorpha</taxon>
        <taxon>Muroidea</taxon>
        <taxon>Cricetidae</taxon>
        <taxon>Cricetinae</taxon>
        <taxon>Phodopus</taxon>
    </lineage>
</organism>
<feature type="compositionally biased region" description="Polar residues" evidence="8">
    <location>
        <begin position="139"/>
        <end position="152"/>
    </location>
</feature>
<dbReference type="PANTHER" id="PTHR11337">
    <property type="entry name" value="MUCIN/PORIMIN"/>
    <property type="match status" value="1"/>
</dbReference>
<evidence type="ECO:0000256" key="8">
    <source>
        <dbReference type="SAM" id="MobiDB-lite"/>
    </source>
</evidence>
<dbReference type="EMBL" id="CALSGD010000381">
    <property type="protein sequence ID" value="CAH6778260.1"/>
    <property type="molecule type" value="Genomic_DNA"/>
</dbReference>
<feature type="region of interest" description="Disordered" evidence="8">
    <location>
        <begin position="110"/>
        <end position="154"/>
    </location>
</feature>
<keyword evidence="3 9" id="KW-0812">Transmembrane</keyword>
<dbReference type="Proteomes" id="UP001152836">
    <property type="component" value="Unassembled WGS sequence"/>
</dbReference>
<reference evidence="11" key="1">
    <citation type="submission" date="2022-06" db="EMBL/GenBank/DDBJ databases">
        <authorList>
            <person name="Andreotti S."/>
            <person name="Wyler E."/>
        </authorList>
    </citation>
    <scope>NUCLEOTIDE SEQUENCE</scope>
</reference>
<keyword evidence="4 10" id="KW-0732">Signal</keyword>
<sequence length="195" mass="20716">MSPVSRRLLWAATCLAALCVAAAQQHSSTAAPNVTESTNVTSEPTPTTLTPTTQPETCESRNSCISCVNATVNNTACLWVECKEGNEAYCSSVPRSNCTMLNKTESCSVPTTTAVPTSSTDKPTTRPFPPTPTPPVVTSAGTANTTLTPTSQPERKSTFDAASFIGGIVLVLGVQAVIFFLYKFCKSKERNYHTL</sequence>
<evidence type="ECO:0000313" key="12">
    <source>
        <dbReference type="Proteomes" id="UP001152836"/>
    </source>
</evidence>
<dbReference type="GeneID" id="127215171"/>
<dbReference type="PRINTS" id="PR01701">
    <property type="entry name" value="CD164ANTIGEN"/>
</dbReference>
<feature type="compositionally biased region" description="Low complexity" evidence="8">
    <location>
        <begin position="35"/>
        <end position="57"/>
    </location>
</feature>
<dbReference type="KEGG" id="prob:127215171"/>
<gene>
    <name evidence="11" type="primary">Cd164</name>
    <name evidence="11" type="ORF">PHOROB_LOCUS2041</name>
</gene>
<keyword evidence="12" id="KW-1185">Reference proteome</keyword>
<evidence type="ECO:0000256" key="9">
    <source>
        <dbReference type="SAM" id="Phobius"/>
    </source>
</evidence>
<evidence type="ECO:0000256" key="7">
    <source>
        <dbReference type="ARBA" id="ARBA00023180"/>
    </source>
</evidence>
<keyword evidence="6 9" id="KW-0472">Membrane</keyword>
<dbReference type="GO" id="GO:0005768">
    <property type="term" value="C:endosome"/>
    <property type="evidence" value="ECO:0007669"/>
    <property type="project" value="TreeGrafter"/>
</dbReference>
<feature type="region of interest" description="Disordered" evidence="8">
    <location>
        <begin position="30"/>
        <end position="58"/>
    </location>
</feature>
<dbReference type="Pfam" id="PF05283">
    <property type="entry name" value="MGC-24"/>
    <property type="match status" value="1"/>
</dbReference>
<protein>
    <submittedName>
        <fullName evidence="11">Cd164 protein</fullName>
    </submittedName>
</protein>
<feature type="transmembrane region" description="Helical" evidence="9">
    <location>
        <begin position="161"/>
        <end position="182"/>
    </location>
</feature>
<dbReference type="AlphaFoldDB" id="A0AAU9YSR7"/>
<evidence type="ECO:0000256" key="10">
    <source>
        <dbReference type="SAM" id="SignalP"/>
    </source>
</evidence>
<dbReference type="RefSeq" id="XP_051031528.1">
    <property type="nucleotide sequence ID" value="XM_051175571.1"/>
</dbReference>
<evidence type="ECO:0000256" key="3">
    <source>
        <dbReference type="ARBA" id="ARBA00022692"/>
    </source>
</evidence>
<dbReference type="GO" id="GO:0016020">
    <property type="term" value="C:membrane"/>
    <property type="evidence" value="ECO:0007669"/>
    <property type="project" value="UniProtKB-SubCell"/>
</dbReference>
<evidence type="ECO:0000313" key="11">
    <source>
        <dbReference type="EMBL" id="CAH6778260.1"/>
    </source>
</evidence>
<feature type="chain" id="PRO_5043415150" evidence="10">
    <location>
        <begin position="24"/>
        <end position="195"/>
    </location>
</feature>
<dbReference type="PANTHER" id="PTHR11337:SF12">
    <property type="entry name" value="SIALOMUCIN CORE PROTEIN 24"/>
    <property type="match status" value="1"/>
</dbReference>
<proteinExistence type="inferred from homology"/>
<comment type="subcellular location">
    <subcellularLocation>
        <location evidence="1">Membrane</location>
        <topology evidence="1">Single-pass type I membrane protein</topology>
    </subcellularLocation>
</comment>
<keyword evidence="7" id="KW-0325">Glycoprotein</keyword>
<keyword evidence="5 9" id="KW-1133">Transmembrane helix</keyword>
<evidence type="ECO:0000256" key="6">
    <source>
        <dbReference type="ARBA" id="ARBA00023136"/>
    </source>
</evidence>
<evidence type="ECO:0000256" key="5">
    <source>
        <dbReference type="ARBA" id="ARBA00022989"/>
    </source>
</evidence>